<feature type="domain" description="ABC transporter" evidence="13">
    <location>
        <begin position="326"/>
        <end position="566"/>
    </location>
</feature>
<evidence type="ECO:0000256" key="12">
    <source>
        <dbReference type="SAM" id="MobiDB-lite"/>
    </source>
</evidence>
<evidence type="ECO:0000256" key="8">
    <source>
        <dbReference type="ARBA" id="ARBA00022840"/>
    </source>
</evidence>
<organism evidence="15 16">
    <name type="scientific">Catenulispora subtropica</name>
    <dbReference type="NCBI Taxonomy" id="450798"/>
    <lineage>
        <taxon>Bacteria</taxon>
        <taxon>Bacillati</taxon>
        <taxon>Actinomycetota</taxon>
        <taxon>Actinomycetes</taxon>
        <taxon>Catenulisporales</taxon>
        <taxon>Catenulisporaceae</taxon>
        <taxon>Catenulispora</taxon>
    </lineage>
</organism>
<comment type="caution">
    <text evidence="15">The sequence shown here is derived from an EMBL/GenBank/DDBJ whole genome shotgun (WGS) entry which is preliminary data.</text>
</comment>
<accession>A0ABN2R5P5</accession>
<comment type="subcellular location">
    <subcellularLocation>
        <location evidence="11">Cell membrane</location>
        <topology evidence="11">Multi-pass membrane protein</topology>
    </subcellularLocation>
    <subcellularLocation>
        <location evidence="2">Cell membrane</location>
        <topology evidence="2">Peripheral membrane protein</topology>
    </subcellularLocation>
    <subcellularLocation>
        <location evidence="1">Membrane</location>
        <topology evidence="1">Multi-pass membrane protein</topology>
    </subcellularLocation>
</comment>
<evidence type="ECO:0000256" key="2">
    <source>
        <dbReference type="ARBA" id="ARBA00004202"/>
    </source>
</evidence>
<evidence type="ECO:0000256" key="10">
    <source>
        <dbReference type="ARBA" id="ARBA00023136"/>
    </source>
</evidence>
<keyword evidence="4 11" id="KW-0813">Transport</keyword>
<feature type="transmembrane region" description="Helical" evidence="11">
    <location>
        <begin position="204"/>
        <end position="227"/>
    </location>
</feature>
<sequence>MAANRSGTGARAALRRSLHTPIGLSAVIAGLLLAALAVAAPPLFGDRAEAIDTGATNQGVSGAHWLGTDSLGRDIMARVLVASRLTLQLGLTATVIGLAGGLVLGVAPSVLGRRAGRAVTAAVGVLVAFPGLLFVLFLATVFGVGSTGAVLAIGLALIPSLARLIQNLTASIAGSDYVAAARILGVGRFRIVVRHLLPNIVEPVVLFGVQAATGSLIAFAGLSFLGLGVQSPDYDWGRLLNEGLGRVYVNPASALAPGTAVVLAGLVFGLIGEAVAQAGGRRTVTVPTATPTDVPAAAAEQDTDLPPGNANKDPQDRPDVNGDALVQVTDLRVAFPGGRTAVRGVGLTVAAGEAVGLVGESGSGKSLTALALADLVPYPGRTTGTVRFDGADLRSNPRLGTDLALVFQDPMTSLNPALRVGRQLAEVAEVHLGASRGGARARAVARLAAVGIPDAGRRARQRPHEYSGGMRQRAFIGMGLMAEPKLIIADEPTTALDVTVQKQVLDLLGQVRAGTGAALLLISHDLGVVAEVCDRVLVMYAGRIVEELPVRRLADAAHPYTRALVGAIPTMATDPASELATIPGRPPEPGEEFPGCAFAARCASATDRCRAELPVLAAAGGGAGHRVACWHPAEPDAEPEAARAGSEAAA</sequence>
<reference evidence="15 16" key="1">
    <citation type="journal article" date="2019" name="Int. J. Syst. Evol. Microbiol.">
        <title>The Global Catalogue of Microorganisms (GCM) 10K type strain sequencing project: providing services to taxonomists for standard genome sequencing and annotation.</title>
        <authorList>
            <consortium name="The Broad Institute Genomics Platform"/>
            <consortium name="The Broad Institute Genome Sequencing Center for Infectious Disease"/>
            <person name="Wu L."/>
            <person name="Ma J."/>
        </authorList>
    </citation>
    <scope>NUCLEOTIDE SEQUENCE [LARGE SCALE GENOMIC DNA]</scope>
    <source>
        <strain evidence="15 16">JCM 16013</strain>
    </source>
</reference>
<keyword evidence="16" id="KW-1185">Reference proteome</keyword>
<feature type="compositionally biased region" description="Low complexity" evidence="12">
    <location>
        <begin position="286"/>
        <end position="299"/>
    </location>
</feature>
<dbReference type="EMBL" id="BAAAQM010000009">
    <property type="protein sequence ID" value="GAA1964122.1"/>
    <property type="molecule type" value="Genomic_DNA"/>
</dbReference>
<dbReference type="Pfam" id="PF00528">
    <property type="entry name" value="BPD_transp_1"/>
    <property type="match status" value="1"/>
</dbReference>
<evidence type="ECO:0000259" key="14">
    <source>
        <dbReference type="PROSITE" id="PS50928"/>
    </source>
</evidence>
<feature type="transmembrane region" description="Helical" evidence="11">
    <location>
        <begin position="247"/>
        <end position="272"/>
    </location>
</feature>
<comment type="similarity">
    <text evidence="3">Belongs to the ABC transporter superfamily.</text>
</comment>
<evidence type="ECO:0000313" key="15">
    <source>
        <dbReference type="EMBL" id="GAA1964122.1"/>
    </source>
</evidence>
<comment type="similarity">
    <text evidence="11">Belongs to the binding-protein-dependent transport system permease family.</text>
</comment>
<dbReference type="Proteomes" id="UP001499854">
    <property type="component" value="Unassembled WGS sequence"/>
</dbReference>
<keyword evidence="6 11" id="KW-0812">Transmembrane</keyword>
<evidence type="ECO:0000256" key="9">
    <source>
        <dbReference type="ARBA" id="ARBA00022989"/>
    </source>
</evidence>
<dbReference type="PROSITE" id="PS50893">
    <property type="entry name" value="ABC_TRANSPORTER_2"/>
    <property type="match status" value="1"/>
</dbReference>
<dbReference type="PANTHER" id="PTHR43297:SF2">
    <property type="entry name" value="DIPEPTIDE TRANSPORT ATP-BINDING PROTEIN DPPD"/>
    <property type="match status" value="1"/>
</dbReference>
<protein>
    <submittedName>
        <fullName evidence="15">Dipeptide/oligopeptide/nickel ABC transporter permease/ATP-binding protein</fullName>
    </submittedName>
</protein>
<keyword evidence="8" id="KW-0067">ATP-binding</keyword>
<keyword evidence="5" id="KW-1003">Cell membrane</keyword>
<dbReference type="InterPro" id="IPR027417">
    <property type="entry name" value="P-loop_NTPase"/>
</dbReference>
<dbReference type="PANTHER" id="PTHR43297">
    <property type="entry name" value="OLIGOPEPTIDE TRANSPORT ATP-BINDING PROTEIN APPD"/>
    <property type="match status" value="1"/>
</dbReference>
<dbReference type="CDD" id="cd06261">
    <property type="entry name" value="TM_PBP2"/>
    <property type="match status" value="1"/>
</dbReference>
<keyword evidence="10 11" id="KW-0472">Membrane</keyword>
<evidence type="ECO:0000256" key="6">
    <source>
        <dbReference type="ARBA" id="ARBA00022692"/>
    </source>
</evidence>
<evidence type="ECO:0000259" key="13">
    <source>
        <dbReference type="PROSITE" id="PS50893"/>
    </source>
</evidence>
<dbReference type="Pfam" id="PF00005">
    <property type="entry name" value="ABC_tran"/>
    <property type="match status" value="1"/>
</dbReference>
<dbReference type="InterPro" id="IPR003439">
    <property type="entry name" value="ABC_transporter-like_ATP-bd"/>
</dbReference>
<evidence type="ECO:0000256" key="5">
    <source>
        <dbReference type="ARBA" id="ARBA00022475"/>
    </source>
</evidence>
<dbReference type="InterPro" id="IPR035906">
    <property type="entry name" value="MetI-like_sf"/>
</dbReference>
<dbReference type="InterPro" id="IPR017871">
    <property type="entry name" value="ABC_transporter-like_CS"/>
</dbReference>
<evidence type="ECO:0000256" key="3">
    <source>
        <dbReference type="ARBA" id="ARBA00005417"/>
    </source>
</evidence>
<evidence type="ECO:0000256" key="1">
    <source>
        <dbReference type="ARBA" id="ARBA00004141"/>
    </source>
</evidence>
<dbReference type="SMART" id="SM00382">
    <property type="entry name" value="AAA"/>
    <property type="match status" value="1"/>
</dbReference>
<dbReference type="Pfam" id="PF08352">
    <property type="entry name" value="oligo_HPY"/>
    <property type="match status" value="1"/>
</dbReference>
<feature type="domain" description="ABC transmembrane type-1" evidence="14">
    <location>
        <begin position="83"/>
        <end position="272"/>
    </location>
</feature>
<feature type="transmembrane region" description="Helical" evidence="11">
    <location>
        <begin position="85"/>
        <end position="107"/>
    </location>
</feature>
<evidence type="ECO:0000313" key="16">
    <source>
        <dbReference type="Proteomes" id="UP001499854"/>
    </source>
</evidence>
<keyword evidence="7" id="KW-0547">Nucleotide-binding</keyword>
<dbReference type="SUPFAM" id="SSF52540">
    <property type="entry name" value="P-loop containing nucleoside triphosphate hydrolases"/>
    <property type="match status" value="1"/>
</dbReference>
<dbReference type="NCBIfam" id="TIGR01727">
    <property type="entry name" value="oligo_HPY"/>
    <property type="match status" value="1"/>
</dbReference>
<name>A0ABN2R5P5_9ACTN</name>
<feature type="transmembrane region" description="Helical" evidence="11">
    <location>
        <begin position="119"/>
        <end position="142"/>
    </location>
</feature>
<proteinExistence type="inferred from homology"/>
<dbReference type="InterPro" id="IPR000515">
    <property type="entry name" value="MetI-like"/>
</dbReference>
<dbReference type="CDD" id="cd03257">
    <property type="entry name" value="ABC_NikE_OppD_transporters"/>
    <property type="match status" value="1"/>
</dbReference>
<dbReference type="PROSITE" id="PS50928">
    <property type="entry name" value="ABC_TM1"/>
    <property type="match status" value="1"/>
</dbReference>
<dbReference type="Gene3D" id="3.40.50.300">
    <property type="entry name" value="P-loop containing nucleotide triphosphate hydrolases"/>
    <property type="match status" value="1"/>
</dbReference>
<dbReference type="Gene3D" id="1.10.3720.10">
    <property type="entry name" value="MetI-like"/>
    <property type="match status" value="1"/>
</dbReference>
<evidence type="ECO:0000256" key="4">
    <source>
        <dbReference type="ARBA" id="ARBA00022448"/>
    </source>
</evidence>
<feature type="transmembrane region" description="Helical" evidence="11">
    <location>
        <begin position="21"/>
        <end position="40"/>
    </location>
</feature>
<dbReference type="RefSeq" id="WP_344656820.1">
    <property type="nucleotide sequence ID" value="NZ_BAAAQM010000009.1"/>
</dbReference>
<feature type="region of interest" description="Disordered" evidence="12">
    <location>
        <begin position="286"/>
        <end position="321"/>
    </location>
</feature>
<evidence type="ECO:0000256" key="7">
    <source>
        <dbReference type="ARBA" id="ARBA00022741"/>
    </source>
</evidence>
<dbReference type="InterPro" id="IPR013563">
    <property type="entry name" value="Oligopep_ABC_C"/>
</dbReference>
<dbReference type="InterPro" id="IPR050388">
    <property type="entry name" value="ABC_Ni/Peptide_Import"/>
</dbReference>
<dbReference type="PROSITE" id="PS00211">
    <property type="entry name" value="ABC_TRANSPORTER_1"/>
    <property type="match status" value="1"/>
</dbReference>
<keyword evidence="9 11" id="KW-1133">Transmembrane helix</keyword>
<evidence type="ECO:0000256" key="11">
    <source>
        <dbReference type="RuleBase" id="RU363032"/>
    </source>
</evidence>
<dbReference type="InterPro" id="IPR003593">
    <property type="entry name" value="AAA+_ATPase"/>
</dbReference>
<gene>
    <name evidence="15" type="ORF">GCM10009838_21700</name>
</gene>
<dbReference type="SUPFAM" id="SSF161098">
    <property type="entry name" value="MetI-like"/>
    <property type="match status" value="1"/>
</dbReference>